<sequence>MLFLVISTPRPERPTSLIDSRSRYWDWMRPLLDSGLARSVHARVGRGAVALFDVDSNATLHRLMNEWSDIIPAHFEVFPLLDEDTAKAYLATQTPSGGDAR</sequence>
<dbReference type="STRING" id="463014.BAU07_04050"/>
<dbReference type="AlphaFoldDB" id="A0A193G9T5"/>
<dbReference type="OrthoDB" id="8636309at2"/>
<proteinExistence type="predicted"/>
<accession>A0A193G9T5</accession>
<reference evidence="1 2" key="1">
    <citation type="submission" date="2016-06" db="EMBL/GenBank/DDBJ databases">
        <title>Complete genome sequences of Bordetella bronchialis and Bordetella flabilis.</title>
        <authorList>
            <person name="LiPuma J.J."/>
            <person name="Spilker T."/>
        </authorList>
    </citation>
    <scope>NUCLEOTIDE SEQUENCE [LARGE SCALE GENOMIC DNA]</scope>
    <source>
        <strain evidence="1 2">AU10664</strain>
    </source>
</reference>
<organism evidence="1 2">
    <name type="scientific">Bordetella flabilis</name>
    <dbReference type="NCBI Taxonomy" id="463014"/>
    <lineage>
        <taxon>Bacteria</taxon>
        <taxon>Pseudomonadati</taxon>
        <taxon>Pseudomonadota</taxon>
        <taxon>Betaproteobacteria</taxon>
        <taxon>Burkholderiales</taxon>
        <taxon>Alcaligenaceae</taxon>
        <taxon>Bordetella</taxon>
    </lineage>
</organism>
<keyword evidence="2" id="KW-1185">Reference proteome</keyword>
<dbReference type="EMBL" id="CP016172">
    <property type="protein sequence ID" value="ANN76398.1"/>
    <property type="molecule type" value="Genomic_DNA"/>
</dbReference>
<gene>
    <name evidence="1" type="ORF">BAU07_04050</name>
</gene>
<protein>
    <recommendedName>
        <fullName evidence="3">Muconolactone isomerase domain-containing protein</fullName>
    </recommendedName>
</protein>
<dbReference type="KEGG" id="bfz:BAU07_04050"/>
<dbReference type="Proteomes" id="UP000091926">
    <property type="component" value="Chromosome"/>
</dbReference>
<dbReference type="Pfam" id="PF11746">
    <property type="entry name" value="DUF3303"/>
    <property type="match status" value="1"/>
</dbReference>
<evidence type="ECO:0000313" key="1">
    <source>
        <dbReference type="EMBL" id="ANN76398.1"/>
    </source>
</evidence>
<evidence type="ECO:0008006" key="3">
    <source>
        <dbReference type="Google" id="ProtNLM"/>
    </source>
</evidence>
<dbReference type="InterPro" id="IPR021734">
    <property type="entry name" value="DUF3303"/>
</dbReference>
<evidence type="ECO:0000313" key="2">
    <source>
        <dbReference type="Proteomes" id="UP000091926"/>
    </source>
</evidence>
<name>A0A193G9T5_9BORD</name>
<dbReference type="RefSeq" id="WP_066654357.1">
    <property type="nucleotide sequence ID" value="NZ_CBCSCL010000010.1"/>
</dbReference>